<proteinExistence type="predicted"/>
<dbReference type="Gene3D" id="3.90.550.10">
    <property type="entry name" value="Spore Coat Polysaccharide Biosynthesis Protein SpsA, Chain A"/>
    <property type="match status" value="1"/>
</dbReference>
<dbReference type="SUPFAM" id="SSF53448">
    <property type="entry name" value="Nucleotide-diphospho-sugar transferases"/>
    <property type="match status" value="1"/>
</dbReference>
<gene>
    <name evidence="2" type="ORF">LCGC14_2753070</name>
</gene>
<organism evidence="2">
    <name type="scientific">marine sediment metagenome</name>
    <dbReference type="NCBI Taxonomy" id="412755"/>
    <lineage>
        <taxon>unclassified sequences</taxon>
        <taxon>metagenomes</taxon>
        <taxon>ecological metagenomes</taxon>
    </lineage>
</organism>
<dbReference type="CDD" id="cd00761">
    <property type="entry name" value="Glyco_tranf_GTA_type"/>
    <property type="match status" value="1"/>
</dbReference>
<accession>A0A0F9B9T9</accession>
<dbReference type="InterPro" id="IPR029044">
    <property type="entry name" value="Nucleotide-diphossugar_trans"/>
</dbReference>
<dbReference type="EMBL" id="LAZR01050395">
    <property type="protein sequence ID" value="KKK87454.1"/>
    <property type="molecule type" value="Genomic_DNA"/>
</dbReference>
<dbReference type="PANTHER" id="PTHR22916">
    <property type="entry name" value="GLYCOSYLTRANSFERASE"/>
    <property type="match status" value="1"/>
</dbReference>
<sequence>MLRKFLKKKFKMKITIGVPIFNQKTEHFRECLDSIKNQTCNQQIFECIILDDGSDNKEEVEEMAKEFGFKYIYQKNAGVGAARQAIVDNASKETEYICFLSSDDIWEPEFLETMIKTIKEHPEKILYSNYY</sequence>
<evidence type="ECO:0000259" key="1">
    <source>
        <dbReference type="Pfam" id="PF00535"/>
    </source>
</evidence>
<evidence type="ECO:0000313" key="2">
    <source>
        <dbReference type="EMBL" id="KKK87454.1"/>
    </source>
</evidence>
<feature type="domain" description="Glycosyltransferase 2-like" evidence="1">
    <location>
        <begin position="15"/>
        <end position="128"/>
    </location>
</feature>
<reference evidence="2" key="1">
    <citation type="journal article" date="2015" name="Nature">
        <title>Complex archaea that bridge the gap between prokaryotes and eukaryotes.</title>
        <authorList>
            <person name="Spang A."/>
            <person name="Saw J.H."/>
            <person name="Jorgensen S.L."/>
            <person name="Zaremba-Niedzwiedzka K."/>
            <person name="Martijn J."/>
            <person name="Lind A.E."/>
            <person name="van Eijk R."/>
            <person name="Schleper C."/>
            <person name="Guy L."/>
            <person name="Ettema T.J."/>
        </authorList>
    </citation>
    <scope>NUCLEOTIDE SEQUENCE</scope>
</reference>
<dbReference type="Pfam" id="PF00535">
    <property type="entry name" value="Glycos_transf_2"/>
    <property type="match status" value="1"/>
</dbReference>
<comment type="caution">
    <text evidence="2">The sequence shown here is derived from an EMBL/GenBank/DDBJ whole genome shotgun (WGS) entry which is preliminary data.</text>
</comment>
<name>A0A0F9B9T9_9ZZZZ</name>
<protein>
    <recommendedName>
        <fullName evidence="1">Glycosyltransferase 2-like domain-containing protein</fullName>
    </recommendedName>
</protein>
<dbReference type="AlphaFoldDB" id="A0A0F9B9T9"/>
<dbReference type="InterPro" id="IPR001173">
    <property type="entry name" value="Glyco_trans_2-like"/>
</dbReference>
<feature type="non-terminal residue" evidence="2">
    <location>
        <position position="131"/>
    </location>
</feature>